<keyword evidence="6" id="KW-1185">Reference proteome</keyword>
<dbReference type="Proteomes" id="UP001152797">
    <property type="component" value="Unassembled WGS sequence"/>
</dbReference>
<dbReference type="InterPro" id="IPR001660">
    <property type="entry name" value="SAM"/>
</dbReference>
<feature type="compositionally biased region" description="Polar residues" evidence="2">
    <location>
        <begin position="326"/>
        <end position="347"/>
    </location>
</feature>
<accession>A0A9P1CWW0</accession>
<dbReference type="EMBL" id="CAMXCT020002731">
    <property type="protein sequence ID" value="CAL1153457.1"/>
    <property type="molecule type" value="Genomic_DNA"/>
</dbReference>
<evidence type="ECO:0000313" key="4">
    <source>
        <dbReference type="EMBL" id="CAI4000082.1"/>
    </source>
</evidence>
<evidence type="ECO:0000256" key="1">
    <source>
        <dbReference type="SAM" id="Coils"/>
    </source>
</evidence>
<proteinExistence type="predicted"/>
<gene>
    <name evidence="4" type="ORF">C1SCF055_LOCUS26229</name>
</gene>
<reference evidence="5 6" key="2">
    <citation type="submission" date="2024-05" db="EMBL/GenBank/DDBJ databases">
        <authorList>
            <person name="Chen Y."/>
            <person name="Shah S."/>
            <person name="Dougan E. K."/>
            <person name="Thang M."/>
            <person name="Chan C."/>
        </authorList>
    </citation>
    <scope>NUCLEOTIDE SEQUENCE [LARGE SCALE GENOMIC DNA]</scope>
</reference>
<reference evidence="4" key="1">
    <citation type="submission" date="2022-10" db="EMBL/GenBank/DDBJ databases">
        <authorList>
            <person name="Chen Y."/>
            <person name="Dougan E. K."/>
            <person name="Chan C."/>
            <person name="Rhodes N."/>
            <person name="Thang M."/>
        </authorList>
    </citation>
    <scope>NUCLEOTIDE SEQUENCE</scope>
</reference>
<feature type="compositionally biased region" description="Basic and acidic residues" evidence="2">
    <location>
        <begin position="112"/>
        <end position="122"/>
    </location>
</feature>
<dbReference type="SUPFAM" id="SSF47769">
    <property type="entry name" value="SAM/Pointed domain"/>
    <property type="match status" value="1"/>
</dbReference>
<feature type="coiled-coil region" evidence="1">
    <location>
        <begin position="216"/>
        <end position="257"/>
    </location>
</feature>
<dbReference type="PROSITE" id="PS50105">
    <property type="entry name" value="SAM_DOMAIN"/>
    <property type="match status" value="1"/>
</dbReference>
<keyword evidence="1" id="KW-0175">Coiled coil</keyword>
<dbReference type="EMBL" id="CAMXCT030002731">
    <property type="protein sequence ID" value="CAL4787394.1"/>
    <property type="molecule type" value="Genomic_DNA"/>
</dbReference>
<name>A0A9P1CWW0_9DINO</name>
<comment type="caution">
    <text evidence="4">The sequence shown here is derived from an EMBL/GenBank/DDBJ whole genome shotgun (WGS) entry which is preliminary data.</text>
</comment>
<evidence type="ECO:0000256" key="2">
    <source>
        <dbReference type="SAM" id="MobiDB-lite"/>
    </source>
</evidence>
<sequence length="535" mass="59379">MLIHFGSFCLSRSQLRRGEDCPRARSLGPALRDPFSSTATIERAKETRAVQIRNRTDHHFDCACYVCGNPVRQTKLFLAASMDGSLVPSCSLPAEVRSPELENQGNVGNAPTERDPRDKVSKLDSGNIQQSLHSAVGNFLSLLGIPQYADQFMDLGLENLVTLSRLSDEGLVKETEKISFLPGHRARLLRGVLVLREASLIRVREQASKIREKALLACLAERNQDLAQEVSQLDLKLKTLQAQNVDYAQQLNHFRSQAAELEVKAKMQAEHVRFLTEKLEEHLTGRTIQSVGDDVAAISRQCITAGVPVFAETLGFDGAKARTKETSSGQNQQSPNQMNSGSGSDSLTILGVHRESEKPVPDASLTFEQIACHESGLGSPGRFEVAEFLMEMSRKEPKEPSEPLRSLSFPIGNPYSFLPVAVLLVIYLHRICRISSSSGSSLSSSQPSRPSLPVTERNWQRLLFTLLRRAEKEHLHLTEPEECSDLYSKKEICSFDQVVHDRLVDWSVSRKDAVAALDILGFSLPVEDLHLSFQN</sequence>
<dbReference type="InterPro" id="IPR013761">
    <property type="entry name" value="SAM/pointed_sf"/>
</dbReference>
<evidence type="ECO:0000313" key="6">
    <source>
        <dbReference type="Proteomes" id="UP001152797"/>
    </source>
</evidence>
<protein>
    <submittedName>
        <fullName evidence="5">SAM domain-containing protein</fullName>
    </submittedName>
</protein>
<dbReference type="Gene3D" id="1.10.150.50">
    <property type="entry name" value="Transcription Factor, Ets-1"/>
    <property type="match status" value="1"/>
</dbReference>
<evidence type="ECO:0000259" key="3">
    <source>
        <dbReference type="PROSITE" id="PS50105"/>
    </source>
</evidence>
<feature type="region of interest" description="Disordered" evidence="2">
    <location>
        <begin position="321"/>
        <end position="347"/>
    </location>
</feature>
<feature type="domain" description="SAM" evidence="3">
    <location>
        <begin position="136"/>
        <end position="198"/>
    </location>
</feature>
<feature type="region of interest" description="Disordered" evidence="2">
    <location>
        <begin position="98"/>
        <end position="124"/>
    </location>
</feature>
<evidence type="ECO:0000313" key="5">
    <source>
        <dbReference type="EMBL" id="CAL4787394.1"/>
    </source>
</evidence>
<dbReference type="AlphaFoldDB" id="A0A9P1CWW0"/>
<organism evidence="4">
    <name type="scientific">Cladocopium goreaui</name>
    <dbReference type="NCBI Taxonomy" id="2562237"/>
    <lineage>
        <taxon>Eukaryota</taxon>
        <taxon>Sar</taxon>
        <taxon>Alveolata</taxon>
        <taxon>Dinophyceae</taxon>
        <taxon>Suessiales</taxon>
        <taxon>Symbiodiniaceae</taxon>
        <taxon>Cladocopium</taxon>
    </lineage>
</organism>
<dbReference type="EMBL" id="CAMXCT010002731">
    <property type="protein sequence ID" value="CAI4000082.1"/>
    <property type="molecule type" value="Genomic_DNA"/>
</dbReference>